<evidence type="ECO:0000256" key="1">
    <source>
        <dbReference type="ARBA" id="ARBA00004515"/>
    </source>
</evidence>
<dbReference type="KEGG" id="nva:G3M78_08505"/>
<dbReference type="PANTHER" id="PTHR30160:SF1">
    <property type="entry name" value="LIPOPOLYSACCHARIDE 1,2-N-ACETYLGLUCOSAMINETRANSFERASE-RELATED"/>
    <property type="match status" value="1"/>
</dbReference>
<comment type="pathway">
    <text evidence="2">Bacterial outer membrane biogenesis; LPS core biosynthesis.</text>
</comment>
<dbReference type="GO" id="GO:0009244">
    <property type="term" value="P:lipopolysaccharide core region biosynthetic process"/>
    <property type="evidence" value="ECO:0007669"/>
    <property type="project" value="InterPro"/>
</dbReference>
<evidence type="ECO:0000256" key="11">
    <source>
        <dbReference type="ARBA" id="ARBA00044330"/>
    </source>
</evidence>
<evidence type="ECO:0000256" key="5">
    <source>
        <dbReference type="ARBA" id="ARBA00022676"/>
    </source>
</evidence>
<evidence type="ECO:0000256" key="9">
    <source>
        <dbReference type="ARBA" id="ARBA00044041"/>
    </source>
</evidence>
<dbReference type="PANTHER" id="PTHR30160">
    <property type="entry name" value="TETRAACYLDISACCHARIDE 4'-KINASE-RELATED"/>
    <property type="match status" value="1"/>
</dbReference>
<dbReference type="Pfam" id="PF01075">
    <property type="entry name" value="Glyco_transf_9"/>
    <property type="match status" value="1"/>
</dbReference>
<evidence type="ECO:0000313" key="13">
    <source>
        <dbReference type="EMBL" id="QPJ65428.1"/>
    </source>
</evidence>
<evidence type="ECO:0000256" key="4">
    <source>
        <dbReference type="ARBA" id="ARBA00022519"/>
    </source>
</evidence>
<comment type="subcellular location">
    <subcellularLocation>
        <location evidence="1">Cell inner membrane</location>
        <topology evidence="1">Peripheral membrane protein</topology>
        <orientation evidence="1">Cytoplasmic side</orientation>
    </subcellularLocation>
</comment>
<dbReference type="GO" id="GO:0005886">
    <property type="term" value="C:plasma membrane"/>
    <property type="evidence" value="ECO:0007669"/>
    <property type="project" value="UniProtKB-SubCell"/>
</dbReference>
<dbReference type="Proteomes" id="UP000594464">
    <property type="component" value="Chromosome"/>
</dbReference>
<dbReference type="GO" id="GO:0008713">
    <property type="term" value="F:ADP-heptose-lipopolysaccharide heptosyltransferase activity"/>
    <property type="evidence" value="ECO:0007669"/>
    <property type="project" value="TreeGrafter"/>
</dbReference>
<dbReference type="SUPFAM" id="SSF53756">
    <property type="entry name" value="UDP-Glycosyltransferase/glycogen phosphorylase"/>
    <property type="match status" value="1"/>
</dbReference>
<dbReference type="GO" id="GO:0005829">
    <property type="term" value="C:cytosol"/>
    <property type="evidence" value="ECO:0007669"/>
    <property type="project" value="TreeGrafter"/>
</dbReference>
<evidence type="ECO:0000256" key="6">
    <source>
        <dbReference type="ARBA" id="ARBA00022679"/>
    </source>
</evidence>
<keyword evidence="5" id="KW-0328">Glycosyltransferase</keyword>
<dbReference type="Gene3D" id="3.40.50.2000">
    <property type="entry name" value="Glycogen Phosphorylase B"/>
    <property type="match status" value="2"/>
</dbReference>
<dbReference type="AlphaFoldDB" id="A0A7T0C2S0"/>
<proteinExistence type="predicted"/>
<evidence type="ECO:0000256" key="8">
    <source>
        <dbReference type="ARBA" id="ARBA00023136"/>
    </source>
</evidence>
<keyword evidence="8" id="KW-0472">Membrane</keyword>
<dbReference type="CDD" id="cd03789">
    <property type="entry name" value="GT9_LPS_heptosyltransferase"/>
    <property type="match status" value="1"/>
</dbReference>
<dbReference type="NCBIfam" id="TIGR02193">
    <property type="entry name" value="heptsyl_trn_I"/>
    <property type="match status" value="1"/>
</dbReference>
<comment type="catalytic activity">
    <reaction evidence="12">
        <text>an alpha-Kdo-(2-&gt;4)-alpha-Kdo-(2-&gt;6)-lipid A + ADP-L-glycero-beta-D-manno-heptose = an L-alpha-D-Hep-(1-&gt;5)-[alpha-Kdo-(2-&gt;4)]-alpha-Kdo-(2-&gt;6)-lipid A + ADP + H(+)</text>
        <dbReference type="Rhea" id="RHEA:74067"/>
        <dbReference type="ChEBI" id="CHEBI:15378"/>
        <dbReference type="ChEBI" id="CHEBI:61506"/>
        <dbReference type="ChEBI" id="CHEBI:176431"/>
        <dbReference type="ChEBI" id="CHEBI:193068"/>
        <dbReference type="ChEBI" id="CHEBI:456216"/>
        <dbReference type="EC" id="2.4.99.23"/>
    </reaction>
</comment>
<evidence type="ECO:0000313" key="14">
    <source>
        <dbReference type="Proteomes" id="UP000594464"/>
    </source>
</evidence>
<dbReference type="InterPro" id="IPR011908">
    <property type="entry name" value="LipoPS_heptosylTferase-I"/>
</dbReference>
<sequence length="359" mass="40191">MSAPKKILILKMSALGDVVHTLPTLETLRANYPDAHIAWVVEERFRSLIDDHPDLDEVIAVNTRRWRKQINKDTFREIRQIVRELREKKFDLVLDFHGLLKSGLFARLSQAKDSWGFHKSNCKEAFSSFLINNHAPPMEADLHVVERNLTLAQAALPCAQTPMRFDLPQSPSGDALIENYFRDHPEMSRRRLAGINPGAGFRSKLWSLEKFAELGDRLSADHNFSILVTWGPGEEGMAQSIAARMQEPCWVAPATTIVESLSIYRRLDLFIASDSGPAHLSAALNRPTVALFGPTNPARNGPYGAQTRCVFKKLPCSFCWKRTCPLGTDECMQSISVEDVLESVHTVLQAPPAPTLAQP</sequence>
<dbReference type="EMBL" id="CP048620">
    <property type="protein sequence ID" value="QPJ65428.1"/>
    <property type="molecule type" value="Genomic_DNA"/>
</dbReference>
<organism evidence="13 14">
    <name type="scientific">Candidatus Nitrohelix vancouverensis</name>
    <dbReference type="NCBI Taxonomy" id="2705534"/>
    <lineage>
        <taxon>Bacteria</taxon>
        <taxon>Pseudomonadati</taxon>
        <taxon>Nitrospinota/Tectimicrobiota group</taxon>
        <taxon>Nitrospinota</taxon>
        <taxon>Nitrospinia</taxon>
        <taxon>Nitrospinales</taxon>
        <taxon>Nitrospinaceae</taxon>
        <taxon>Candidatus Nitrohelix</taxon>
    </lineage>
</organism>
<evidence type="ECO:0000256" key="7">
    <source>
        <dbReference type="ARBA" id="ARBA00022985"/>
    </source>
</evidence>
<keyword evidence="6 13" id="KW-0808">Transferase</keyword>
<dbReference type="InterPro" id="IPR002201">
    <property type="entry name" value="Glyco_trans_9"/>
</dbReference>
<evidence type="ECO:0000256" key="12">
    <source>
        <dbReference type="ARBA" id="ARBA00049201"/>
    </source>
</evidence>
<evidence type="ECO:0000256" key="3">
    <source>
        <dbReference type="ARBA" id="ARBA00022475"/>
    </source>
</evidence>
<dbReference type="InterPro" id="IPR051199">
    <property type="entry name" value="LPS_LOS_Heptosyltrfase"/>
</dbReference>
<keyword evidence="4" id="KW-0997">Cell inner membrane</keyword>
<keyword evidence="7" id="KW-0448">Lipopolysaccharide biosynthesis</keyword>
<dbReference type="EC" id="2.4.99.23" evidence="9"/>
<protein>
    <recommendedName>
        <fullName evidence="10">Lipopolysaccharide heptosyltransferase 1</fullName>
        <ecNumber evidence="9">2.4.99.23</ecNumber>
    </recommendedName>
    <alternativeName>
        <fullName evidence="11">ADP-heptose:lipopolysaccharide heptosyltransferase I</fullName>
    </alternativeName>
</protein>
<gene>
    <name evidence="13" type="primary">waaC</name>
    <name evidence="13" type="ORF">G3M78_08505</name>
</gene>
<evidence type="ECO:0000256" key="10">
    <source>
        <dbReference type="ARBA" id="ARBA00044190"/>
    </source>
</evidence>
<name>A0A7T0C2S0_9BACT</name>
<evidence type="ECO:0000256" key="2">
    <source>
        <dbReference type="ARBA" id="ARBA00004713"/>
    </source>
</evidence>
<accession>A0A7T0C2S0</accession>
<reference evidence="14" key="1">
    <citation type="submission" date="2020-02" db="EMBL/GenBank/DDBJ databases">
        <title>Genomic and physiological characterization of two novel Nitrospinaceae genera.</title>
        <authorList>
            <person name="Mueller A.J."/>
            <person name="Jung M.-Y."/>
            <person name="Strachan C.R."/>
            <person name="Herbold C.W."/>
            <person name="Kirkegaard R.H."/>
            <person name="Daims H."/>
        </authorList>
    </citation>
    <scope>NUCLEOTIDE SEQUENCE [LARGE SCALE GENOMIC DNA]</scope>
</reference>
<keyword evidence="3" id="KW-1003">Cell membrane</keyword>